<dbReference type="AlphaFoldDB" id="A0A8H7GWL9"/>
<dbReference type="GO" id="GO:0005876">
    <property type="term" value="C:spindle microtubule"/>
    <property type="evidence" value="ECO:0007669"/>
    <property type="project" value="TreeGrafter"/>
</dbReference>
<gene>
    <name evidence="9" type="ORF">HF325_001394</name>
</gene>
<dbReference type="OrthoDB" id="46159at2759"/>
<keyword evidence="5" id="KW-0493">Microtubule</keyword>
<dbReference type="GO" id="GO:0005881">
    <property type="term" value="C:cytoplasmic microtubule"/>
    <property type="evidence" value="ECO:0007669"/>
    <property type="project" value="TreeGrafter"/>
</dbReference>
<proteinExistence type="inferred from homology"/>
<evidence type="ECO:0000259" key="8">
    <source>
        <dbReference type="Pfam" id="PF12348"/>
    </source>
</evidence>
<dbReference type="InterPro" id="IPR024395">
    <property type="entry name" value="CLASP_N_dom"/>
</dbReference>
<dbReference type="GO" id="GO:1990023">
    <property type="term" value="C:mitotic spindle midzone"/>
    <property type="evidence" value="ECO:0007669"/>
    <property type="project" value="TreeGrafter"/>
</dbReference>
<dbReference type="GO" id="GO:0060172">
    <property type="term" value="P:astral microtubule depolymerization"/>
    <property type="evidence" value="ECO:0007669"/>
    <property type="project" value="TreeGrafter"/>
</dbReference>
<dbReference type="PANTHER" id="PTHR21567">
    <property type="entry name" value="CLASP"/>
    <property type="match status" value="1"/>
</dbReference>
<evidence type="ECO:0000256" key="1">
    <source>
        <dbReference type="ARBA" id="ARBA00004186"/>
    </source>
</evidence>
<dbReference type="EMBL" id="JACBPP010000002">
    <property type="protein sequence ID" value="KAF8003946.1"/>
    <property type="molecule type" value="Genomic_DNA"/>
</dbReference>
<evidence type="ECO:0000313" key="9">
    <source>
        <dbReference type="EMBL" id="KAF8003946.1"/>
    </source>
</evidence>
<name>A0A8H7GWL9_9ASCO</name>
<sequence>MDLSGSSVYSVIRTGTPEQAHTVLQELKKHVKKDNVHLPWVGKYFEALLVASDSSEAAINTLAFSLVCHLVKRVSIQDVSGTVLSEQSFLVLPMLIPRIADAKTSVKVSAKRALEAYWLSSPKSVEVAIVDLGLSRRSLLLVNECVAWLNYILTSVSPHFKLDTFLDPLARVLCEHAADEKLVSNVKVLLENYYELKQNRIRKFDLQKALERNNVPAALRISIMGTDSIMSRPELTFTQTLSVTTKPLSLAHSPEKPSSNRPVDSSHKMAMQDDSHLSEGPGLSSNAELRAFLGKLKGYAYDFLFEPANVTDANELNQVFSSMYVSFEEKETERNWGAREKGILKMRGLIRGNAAAEYLSDLMTNIREVHEGICKSLLSLRTTLSVNSCQLVKEMAFLLREAFEPLADLFIPTLIRLCSNTKHLTNYNSHLAMCAILAQCPITTKIGIKNIECGVRKERQHKKLRLFLASNLHHQIT</sequence>
<dbReference type="Gene3D" id="1.25.10.10">
    <property type="entry name" value="Leucine-rich Repeat Variant"/>
    <property type="match status" value="2"/>
</dbReference>
<evidence type="ECO:0000256" key="3">
    <source>
        <dbReference type="ARBA" id="ARBA00016012"/>
    </source>
</evidence>
<dbReference type="GO" id="GO:0008017">
    <property type="term" value="F:microtubule binding"/>
    <property type="evidence" value="ECO:0007669"/>
    <property type="project" value="TreeGrafter"/>
</dbReference>
<dbReference type="InterPro" id="IPR016024">
    <property type="entry name" value="ARM-type_fold"/>
</dbReference>
<dbReference type="PANTHER" id="PTHR21567:SF9">
    <property type="entry name" value="CLIP-ASSOCIATING PROTEIN"/>
    <property type="match status" value="1"/>
</dbReference>
<evidence type="ECO:0000313" key="10">
    <source>
        <dbReference type="Proteomes" id="UP000649328"/>
    </source>
</evidence>
<keyword evidence="6" id="KW-0131">Cell cycle</keyword>
<dbReference type="SUPFAM" id="SSF48371">
    <property type="entry name" value="ARM repeat"/>
    <property type="match status" value="1"/>
</dbReference>
<feature type="domain" description="CLASP N-terminal" evidence="8">
    <location>
        <begin position="317"/>
        <end position="456"/>
    </location>
</feature>
<dbReference type="GO" id="GO:0051301">
    <property type="term" value="P:cell division"/>
    <property type="evidence" value="ECO:0007669"/>
    <property type="project" value="UniProtKB-KW"/>
</dbReference>
<dbReference type="GO" id="GO:0090307">
    <property type="term" value="P:mitotic spindle assembly"/>
    <property type="evidence" value="ECO:0007669"/>
    <property type="project" value="TreeGrafter"/>
</dbReference>
<dbReference type="InterPro" id="IPR011989">
    <property type="entry name" value="ARM-like"/>
</dbReference>
<dbReference type="Proteomes" id="UP000649328">
    <property type="component" value="Unassembled WGS sequence"/>
</dbReference>
<feature type="compositionally biased region" description="Basic and acidic residues" evidence="7">
    <location>
        <begin position="264"/>
        <end position="277"/>
    </location>
</feature>
<keyword evidence="4" id="KW-0132">Cell division</keyword>
<comment type="subcellular location">
    <subcellularLocation>
        <location evidence="1">Cytoplasm</location>
        <location evidence="1">Cytoskeleton</location>
        <location evidence="1">Spindle</location>
    </subcellularLocation>
</comment>
<evidence type="ECO:0000256" key="6">
    <source>
        <dbReference type="ARBA" id="ARBA00022776"/>
    </source>
</evidence>
<accession>A0A8H7GWL9</accession>
<dbReference type="GO" id="GO:0005815">
    <property type="term" value="C:microtubule organizing center"/>
    <property type="evidence" value="ECO:0007669"/>
    <property type="project" value="TreeGrafter"/>
</dbReference>
<evidence type="ECO:0000256" key="2">
    <source>
        <dbReference type="ARBA" id="ARBA00009549"/>
    </source>
</evidence>
<feature type="region of interest" description="Disordered" evidence="7">
    <location>
        <begin position="246"/>
        <end position="282"/>
    </location>
</feature>
<organism evidence="9 10">
    <name type="scientific">Metschnikowia pulcherrima</name>
    <dbReference type="NCBI Taxonomy" id="27326"/>
    <lineage>
        <taxon>Eukaryota</taxon>
        <taxon>Fungi</taxon>
        <taxon>Dikarya</taxon>
        <taxon>Ascomycota</taxon>
        <taxon>Saccharomycotina</taxon>
        <taxon>Pichiomycetes</taxon>
        <taxon>Metschnikowiaceae</taxon>
        <taxon>Metschnikowia</taxon>
    </lineage>
</organism>
<reference evidence="9" key="1">
    <citation type="submission" date="2020-10" db="EMBL/GenBank/DDBJ databases">
        <title>The Whole-Genome Sequence of Metschnikowia persimmonesis, a Novel Endophytic Yeast Species Isolated from Medicinal Plant Diospyros kaki Thumb.</title>
        <authorList>
            <person name="Rahmat E."/>
            <person name="Kang Y."/>
        </authorList>
    </citation>
    <scope>NUCLEOTIDE SEQUENCE</scope>
    <source>
        <strain evidence="9">KIOM G15050</strain>
    </source>
</reference>
<evidence type="ECO:0000256" key="5">
    <source>
        <dbReference type="ARBA" id="ARBA00022701"/>
    </source>
</evidence>
<protein>
    <recommendedName>
        <fullName evidence="3">Protein STU1</fullName>
    </recommendedName>
</protein>
<comment type="caution">
    <text evidence="9">The sequence shown here is derived from an EMBL/GenBank/DDBJ whole genome shotgun (WGS) entry which is preliminary data.</text>
</comment>
<keyword evidence="6" id="KW-0498">Mitosis</keyword>
<evidence type="ECO:0000256" key="7">
    <source>
        <dbReference type="SAM" id="MobiDB-lite"/>
    </source>
</evidence>
<dbReference type="Pfam" id="PF12348">
    <property type="entry name" value="CLASP_N"/>
    <property type="match status" value="1"/>
</dbReference>
<evidence type="ECO:0000256" key="4">
    <source>
        <dbReference type="ARBA" id="ARBA00022618"/>
    </source>
</evidence>
<keyword evidence="10" id="KW-1185">Reference proteome</keyword>
<comment type="similarity">
    <text evidence="2">Belongs to the CLASP family.</text>
</comment>